<evidence type="ECO:0000256" key="3">
    <source>
        <dbReference type="ARBA" id="ARBA00022692"/>
    </source>
</evidence>
<evidence type="ECO:0000313" key="12">
    <source>
        <dbReference type="EMBL" id="OQB40930.1"/>
    </source>
</evidence>
<dbReference type="GO" id="GO:0006508">
    <property type="term" value="P:proteolysis"/>
    <property type="evidence" value="ECO:0007669"/>
    <property type="project" value="UniProtKB-KW"/>
</dbReference>
<feature type="domain" description="Peptidase M48" evidence="11">
    <location>
        <begin position="3"/>
        <end position="86"/>
    </location>
</feature>
<keyword evidence="9" id="KW-0472">Membrane</keyword>
<comment type="similarity">
    <text evidence="10">Belongs to the peptidase M48 family.</text>
</comment>
<comment type="cofactor">
    <cofactor evidence="10">
        <name>Zn(2+)</name>
        <dbReference type="ChEBI" id="CHEBI:29105"/>
    </cofactor>
    <text evidence="10">Binds 1 zinc ion per subunit.</text>
</comment>
<keyword evidence="1" id="KW-1003">Cell membrane</keyword>
<keyword evidence="2 10" id="KW-0645">Protease</keyword>
<evidence type="ECO:0000256" key="9">
    <source>
        <dbReference type="ARBA" id="ARBA00023136"/>
    </source>
</evidence>
<keyword evidence="8 10" id="KW-0482">Metalloprotease</keyword>
<dbReference type="Pfam" id="PF01435">
    <property type="entry name" value="Peptidase_M48"/>
    <property type="match status" value="1"/>
</dbReference>
<comment type="caution">
    <text evidence="12">The sequence shown here is derived from an EMBL/GenBank/DDBJ whole genome shotgun (WGS) entry which is preliminary data.</text>
</comment>
<evidence type="ECO:0000256" key="2">
    <source>
        <dbReference type="ARBA" id="ARBA00022670"/>
    </source>
</evidence>
<dbReference type="InterPro" id="IPR050083">
    <property type="entry name" value="HtpX_protease"/>
</dbReference>
<evidence type="ECO:0000256" key="1">
    <source>
        <dbReference type="ARBA" id="ARBA00022475"/>
    </source>
</evidence>
<dbReference type="GO" id="GO:0004222">
    <property type="term" value="F:metalloendopeptidase activity"/>
    <property type="evidence" value="ECO:0007669"/>
    <property type="project" value="InterPro"/>
</dbReference>
<proteinExistence type="inferred from homology"/>
<keyword evidence="5 10" id="KW-0378">Hydrolase</keyword>
<evidence type="ECO:0000259" key="11">
    <source>
        <dbReference type="Pfam" id="PF01435"/>
    </source>
</evidence>
<dbReference type="EMBL" id="MWDB01000028">
    <property type="protein sequence ID" value="OQB40930.1"/>
    <property type="molecule type" value="Genomic_DNA"/>
</dbReference>
<reference evidence="12" key="1">
    <citation type="submission" date="2017-02" db="EMBL/GenBank/DDBJ databases">
        <title>Delving into the versatile metabolic prowess of the omnipresent phylum Bacteroidetes.</title>
        <authorList>
            <person name="Nobu M.K."/>
            <person name="Mei R."/>
            <person name="Narihiro T."/>
            <person name="Kuroda K."/>
            <person name="Liu W.-T."/>
        </authorList>
    </citation>
    <scope>NUCLEOTIDE SEQUENCE</scope>
    <source>
        <strain evidence="12">ADurb.Bin160</strain>
    </source>
</reference>
<dbReference type="PANTHER" id="PTHR43221:SF2">
    <property type="entry name" value="PROTEASE HTPX HOMOLOG"/>
    <property type="match status" value="1"/>
</dbReference>
<evidence type="ECO:0000256" key="4">
    <source>
        <dbReference type="ARBA" id="ARBA00022723"/>
    </source>
</evidence>
<dbReference type="GO" id="GO:0046872">
    <property type="term" value="F:metal ion binding"/>
    <property type="evidence" value="ECO:0007669"/>
    <property type="project" value="UniProtKB-KW"/>
</dbReference>
<organism evidence="12">
    <name type="scientific">candidate division CPR1 bacterium ADurb.Bin160</name>
    <dbReference type="NCBI Taxonomy" id="1852826"/>
    <lineage>
        <taxon>Bacteria</taxon>
        <taxon>candidate division CPR1</taxon>
    </lineage>
</organism>
<evidence type="ECO:0000256" key="6">
    <source>
        <dbReference type="ARBA" id="ARBA00022833"/>
    </source>
</evidence>
<keyword evidence="7" id="KW-1133">Transmembrane helix</keyword>
<keyword evidence="3" id="KW-0812">Transmembrane</keyword>
<evidence type="ECO:0000256" key="5">
    <source>
        <dbReference type="ARBA" id="ARBA00022801"/>
    </source>
</evidence>
<accession>A0A1V5ZL23</accession>
<keyword evidence="6 10" id="KW-0862">Zinc</keyword>
<name>A0A1V5ZL23_9BACT</name>
<keyword evidence="4" id="KW-0479">Metal-binding</keyword>
<sequence>MIRLALSRKREYLADAGSVELTKDKYAMISALQKISENPVIESIQKDTVAAMCIENPFSKAKSTSFFSKLLSTHPSIEDRIKMLSSY</sequence>
<evidence type="ECO:0000256" key="8">
    <source>
        <dbReference type="ARBA" id="ARBA00023049"/>
    </source>
</evidence>
<dbReference type="InterPro" id="IPR001915">
    <property type="entry name" value="Peptidase_M48"/>
</dbReference>
<dbReference type="PANTHER" id="PTHR43221">
    <property type="entry name" value="PROTEASE HTPX"/>
    <property type="match status" value="1"/>
</dbReference>
<evidence type="ECO:0000256" key="7">
    <source>
        <dbReference type="ARBA" id="ARBA00022989"/>
    </source>
</evidence>
<evidence type="ECO:0000256" key="10">
    <source>
        <dbReference type="RuleBase" id="RU003983"/>
    </source>
</evidence>
<gene>
    <name evidence="12" type="ORF">BWY04_01145</name>
</gene>
<dbReference type="AlphaFoldDB" id="A0A1V5ZL23"/>
<dbReference type="Proteomes" id="UP000485621">
    <property type="component" value="Unassembled WGS sequence"/>
</dbReference>
<protein>
    <recommendedName>
        <fullName evidence="11">Peptidase M48 domain-containing protein</fullName>
    </recommendedName>
</protein>